<reference evidence="1 2" key="1">
    <citation type="journal article" date="2023" name="Hortic Res">
        <title>Pangenome of water caltrop reveals structural variations and asymmetric subgenome divergence after allopolyploidization.</title>
        <authorList>
            <person name="Zhang X."/>
            <person name="Chen Y."/>
            <person name="Wang L."/>
            <person name="Yuan Y."/>
            <person name="Fang M."/>
            <person name="Shi L."/>
            <person name="Lu R."/>
            <person name="Comes H.P."/>
            <person name="Ma Y."/>
            <person name="Chen Y."/>
            <person name="Huang G."/>
            <person name="Zhou Y."/>
            <person name="Zheng Z."/>
            <person name="Qiu Y."/>
        </authorList>
    </citation>
    <scope>NUCLEOTIDE SEQUENCE [LARGE SCALE GENOMIC DNA]</scope>
    <source>
        <tissue evidence="1">Roots</tissue>
    </source>
</reference>
<proteinExistence type="predicted"/>
<accession>A0AAN7QY53</accession>
<sequence>MAGRGSTGTVLTWGAWLEMSRYRGMGRTVAAKPPCMLFQNLRVELSPFGIKVVLVVPRATGSNSREAVVEKIGHEIGSYMMDQGVVKDTNTVIFT</sequence>
<dbReference type="EMBL" id="JAXIOK010000001">
    <property type="protein sequence ID" value="KAK4781036.1"/>
    <property type="molecule type" value="Genomic_DNA"/>
</dbReference>
<name>A0AAN7QY53_9MYRT</name>
<protein>
    <submittedName>
        <fullName evidence="1">Uncharacterized protein</fullName>
    </submittedName>
</protein>
<keyword evidence="2" id="KW-1185">Reference proteome</keyword>
<comment type="caution">
    <text evidence="1">The sequence shown here is derived from an EMBL/GenBank/DDBJ whole genome shotgun (WGS) entry which is preliminary data.</text>
</comment>
<organism evidence="1 2">
    <name type="scientific">Trapa incisa</name>
    <dbReference type="NCBI Taxonomy" id="236973"/>
    <lineage>
        <taxon>Eukaryota</taxon>
        <taxon>Viridiplantae</taxon>
        <taxon>Streptophyta</taxon>
        <taxon>Embryophyta</taxon>
        <taxon>Tracheophyta</taxon>
        <taxon>Spermatophyta</taxon>
        <taxon>Magnoliopsida</taxon>
        <taxon>eudicotyledons</taxon>
        <taxon>Gunneridae</taxon>
        <taxon>Pentapetalae</taxon>
        <taxon>rosids</taxon>
        <taxon>malvids</taxon>
        <taxon>Myrtales</taxon>
        <taxon>Lythraceae</taxon>
        <taxon>Trapa</taxon>
    </lineage>
</organism>
<evidence type="ECO:0000313" key="2">
    <source>
        <dbReference type="Proteomes" id="UP001345219"/>
    </source>
</evidence>
<dbReference type="Proteomes" id="UP001345219">
    <property type="component" value="Chromosome 13"/>
</dbReference>
<gene>
    <name evidence="1" type="ORF">SAY87_017142</name>
</gene>
<dbReference type="AlphaFoldDB" id="A0AAN7QY53"/>
<evidence type="ECO:0000313" key="1">
    <source>
        <dbReference type="EMBL" id="KAK4781036.1"/>
    </source>
</evidence>